<dbReference type="PANTHER" id="PTHR34857:SF2">
    <property type="entry name" value="SLL0384 PROTEIN"/>
    <property type="match status" value="1"/>
</dbReference>
<gene>
    <name evidence="7" type="primary">cbiQ</name>
    <name evidence="7" type="ORF">STSP2_01657</name>
</gene>
<dbReference type="GO" id="GO:0043190">
    <property type="term" value="C:ATP-binding cassette (ABC) transporter complex"/>
    <property type="evidence" value="ECO:0007669"/>
    <property type="project" value="InterPro"/>
</dbReference>
<feature type="transmembrane region" description="Helical" evidence="6">
    <location>
        <begin position="28"/>
        <end position="51"/>
    </location>
</feature>
<keyword evidence="4 6" id="KW-1133">Transmembrane helix</keyword>
<dbReference type="GO" id="GO:0006824">
    <property type="term" value="P:cobalt ion transport"/>
    <property type="evidence" value="ECO:0007669"/>
    <property type="project" value="InterPro"/>
</dbReference>
<dbReference type="InterPro" id="IPR051611">
    <property type="entry name" value="ECF_transporter_component"/>
</dbReference>
<evidence type="ECO:0000256" key="1">
    <source>
        <dbReference type="ARBA" id="ARBA00004651"/>
    </source>
</evidence>
<dbReference type="KEGG" id="alus:STSP2_01657"/>
<keyword evidence="8" id="KW-1185">Reference proteome</keyword>
<evidence type="ECO:0000313" key="8">
    <source>
        <dbReference type="Proteomes" id="UP000189674"/>
    </source>
</evidence>
<keyword evidence="3 6" id="KW-0812">Transmembrane</keyword>
<feature type="transmembrane region" description="Helical" evidence="6">
    <location>
        <begin position="236"/>
        <end position="255"/>
    </location>
</feature>
<keyword evidence="2" id="KW-1003">Cell membrane</keyword>
<feature type="transmembrane region" description="Helical" evidence="6">
    <location>
        <begin position="108"/>
        <end position="132"/>
    </location>
</feature>
<dbReference type="STRING" id="1936003.STSP2_01657"/>
<dbReference type="Proteomes" id="UP000189674">
    <property type="component" value="Chromosome"/>
</dbReference>
<dbReference type="Pfam" id="PF02361">
    <property type="entry name" value="CbiQ"/>
    <property type="match status" value="1"/>
</dbReference>
<dbReference type="EMBL" id="CP019791">
    <property type="protein sequence ID" value="AQT68492.1"/>
    <property type="molecule type" value="Genomic_DNA"/>
</dbReference>
<sequence>MHHLKIDRLAMGSSPVHKLDPRTKLAAAIVYSLLVISVPPVSVAVLFVYAVGPFVFLTVAEVPILFVLRQVLYLVPFVAVLAVSSVWYDRSPVAVGFGPFEWETTAGVIRCVNIVLKFAITVSVLMCLGATTRFSDLTAGLDKLGVPSVLVMQLSFLYRYIFVLVDKAAHMLRARRARKMGKLPLRRELRIAGSLIGKLLGESIETAERVNLSMRARGFTGHFRLARVLKLGRGDAVFAGIFAAFTIGLMVMGRLI</sequence>
<dbReference type="InterPro" id="IPR012809">
    <property type="entry name" value="ECF_CbiQ"/>
</dbReference>
<organism evidence="7 8">
    <name type="scientific">Anaerohalosphaera lusitana</name>
    <dbReference type="NCBI Taxonomy" id="1936003"/>
    <lineage>
        <taxon>Bacteria</taxon>
        <taxon>Pseudomonadati</taxon>
        <taxon>Planctomycetota</taxon>
        <taxon>Phycisphaerae</taxon>
        <taxon>Sedimentisphaerales</taxon>
        <taxon>Anaerohalosphaeraceae</taxon>
        <taxon>Anaerohalosphaera</taxon>
    </lineage>
</organism>
<dbReference type="CDD" id="cd16914">
    <property type="entry name" value="EcfT"/>
    <property type="match status" value="1"/>
</dbReference>
<accession>A0A1U9NKM5</accession>
<evidence type="ECO:0000256" key="2">
    <source>
        <dbReference type="ARBA" id="ARBA00022475"/>
    </source>
</evidence>
<comment type="subcellular location">
    <subcellularLocation>
        <location evidence="1">Cell membrane</location>
        <topology evidence="1">Multi-pass membrane protein</topology>
    </subcellularLocation>
</comment>
<evidence type="ECO:0000256" key="4">
    <source>
        <dbReference type="ARBA" id="ARBA00022989"/>
    </source>
</evidence>
<proteinExistence type="predicted"/>
<dbReference type="InterPro" id="IPR003339">
    <property type="entry name" value="ABC/ECF_trnsptr_transmembrane"/>
</dbReference>
<dbReference type="AlphaFoldDB" id="A0A1U9NKM5"/>
<evidence type="ECO:0000256" key="6">
    <source>
        <dbReference type="SAM" id="Phobius"/>
    </source>
</evidence>
<dbReference type="OrthoDB" id="8585740at2"/>
<evidence type="ECO:0000256" key="5">
    <source>
        <dbReference type="ARBA" id="ARBA00023136"/>
    </source>
</evidence>
<evidence type="ECO:0000256" key="3">
    <source>
        <dbReference type="ARBA" id="ARBA00022692"/>
    </source>
</evidence>
<protein>
    <submittedName>
        <fullName evidence="7">Energy-coupling factor transporter transmembrane protein CbiQ</fullName>
    </submittedName>
</protein>
<keyword evidence="5 6" id="KW-0472">Membrane</keyword>
<dbReference type="PANTHER" id="PTHR34857">
    <property type="entry name" value="SLL0384 PROTEIN"/>
    <property type="match status" value="1"/>
</dbReference>
<feature type="transmembrane region" description="Helical" evidence="6">
    <location>
        <begin position="71"/>
        <end position="88"/>
    </location>
</feature>
<feature type="transmembrane region" description="Helical" evidence="6">
    <location>
        <begin position="144"/>
        <end position="165"/>
    </location>
</feature>
<evidence type="ECO:0000313" key="7">
    <source>
        <dbReference type="EMBL" id="AQT68492.1"/>
    </source>
</evidence>
<dbReference type="NCBIfam" id="TIGR02454">
    <property type="entry name" value="ECF_T_CbiQ"/>
    <property type="match status" value="1"/>
</dbReference>
<name>A0A1U9NKM5_9BACT</name>
<dbReference type="RefSeq" id="WP_146661531.1">
    <property type="nucleotide sequence ID" value="NZ_CP019791.1"/>
</dbReference>
<reference evidence="8" key="1">
    <citation type="submission" date="2017-02" db="EMBL/GenBank/DDBJ databases">
        <title>Comparative genomics and description of representatives of a novel lineage of planctomycetes thriving in anoxic sediments.</title>
        <authorList>
            <person name="Spring S."/>
            <person name="Bunk B."/>
            <person name="Sproer C."/>
        </authorList>
    </citation>
    <scope>NUCLEOTIDE SEQUENCE [LARGE SCALE GENOMIC DNA]</scope>
    <source>
        <strain evidence="8">ST-NAGAB-D1</strain>
    </source>
</reference>